<evidence type="ECO:0000313" key="2">
    <source>
        <dbReference type="Proteomes" id="UP000515838"/>
    </source>
</evidence>
<dbReference type="GeneID" id="81471234"/>
<proteinExistence type="predicted"/>
<accession>A0A7G9T817</accession>
<evidence type="ECO:0000313" key="1">
    <source>
        <dbReference type="EMBL" id="QNN76242.1"/>
    </source>
</evidence>
<dbReference type="Proteomes" id="UP000515838">
    <property type="component" value="Chromosome"/>
</dbReference>
<dbReference type="RefSeq" id="WP_187572092.1">
    <property type="nucleotide sequence ID" value="NZ_CP060731.1"/>
</dbReference>
<dbReference type="EMBL" id="CP060731">
    <property type="protein sequence ID" value="QNN76242.1"/>
    <property type="molecule type" value="Genomic_DNA"/>
</dbReference>
<name>A0A7G9T817_PSEMX</name>
<reference evidence="1 2" key="1">
    <citation type="submission" date="2020-08" db="EMBL/GenBank/DDBJ databases">
        <title>Streptomycin Non-resistant strain, P. mexicana.</title>
        <authorList>
            <person name="Ganesh-Kumar S."/>
            <person name="Zhe T."/>
            <person name="Yu Z."/>
            <person name="Min Y."/>
        </authorList>
    </citation>
    <scope>NUCLEOTIDE SEQUENCE [LARGE SCALE GENOMIC DNA]</scope>
    <source>
        <strain evidence="1 2">GTZY2</strain>
    </source>
</reference>
<protein>
    <submittedName>
        <fullName evidence="1">Uncharacterized protein</fullName>
    </submittedName>
</protein>
<dbReference type="AlphaFoldDB" id="A0A7G9T817"/>
<gene>
    <name evidence="1" type="ORF">IAE60_09660</name>
</gene>
<organism evidence="1 2">
    <name type="scientific">Pseudoxanthomonas mexicana</name>
    <dbReference type="NCBI Taxonomy" id="128785"/>
    <lineage>
        <taxon>Bacteria</taxon>
        <taxon>Pseudomonadati</taxon>
        <taxon>Pseudomonadota</taxon>
        <taxon>Gammaproteobacteria</taxon>
        <taxon>Lysobacterales</taxon>
        <taxon>Lysobacteraceae</taxon>
        <taxon>Pseudoxanthomonas</taxon>
    </lineage>
</organism>
<sequence>MPRPMLLYSQTHLHNLLDRLETSDARTTGQLEALTVWVAALVQSHPDGERLRATAQALSARNPFRALCQYQEEVAAYDATFCQLQSLASLTDPPLPRARLAPPPNV</sequence>